<dbReference type="NCBIfam" id="TIGR00045">
    <property type="entry name" value="glycerate kinase"/>
    <property type="match status" value="1"/>
</dbReference>
<dbReference type="InterPro" id="IPR004381">
    <property type="entry name" value="Glycerate_kinase"/>
</dbReference>
<evidence type="ECO:0000256" key="1">
    <source>
        <dbReference type="ARBA" id="ARBA00006284"/>
    </source>
</evidence>
<comment type="similarity">
    <text evidence="1 4">Belongs to the glycerate kinase type-1 family.</text>
</comment>
<dbReference type="Proteomes" id="UP000321234">
    <property type="component" value="Unassembled WGS sequence"/>
</dbReference>
<reference evidence="5 6" key="1">
    <citation type="submission" date="2019-07" db="EMBL/GenBank/DDBJ databases">
        <title>Quadrisphaera sp. strain DD2A genome sequencing and assembly.</title>
        <authorList>
            <person name="Kim I."/>
        </authorList>
    </citation>
    <scope>NUCLEOTIDE SEQUENCE [LARGE SCALE GENOMIC DNA]</scope>
    <source>
        <strain evidence="5 6">DD2A</strain>
    </source>
</reference>
<evidence type="ECO:0000256" key="2">
    <source>
        <dbReference type="ARBA" id="ARBA00022679"/>
    </source>
</evidence>
<gene>
    <name evidence="5" type="ORF">FMM08_18695</name>
</gene>
<dbReference type="SUPFAM" id="SSF110738">
    <property type="entry name" value="Glycerate kinase I"/>
    <property type="match status" value="1"/>
</dbReference>
<dbReference type="PANTHER" id="PTHR21599:SF0">
    <property type="entry name" value="GLYCERATE KINASE"/>
    <property type="match status" value="1"/>
</dbReference>
<proteinExistence type="inferred from homology"/>
<name>A0A5C8Z3V0_9ACTN</name>
<dbReference type="Pfam" id="PF02595">
    <property type="entry name" value="Gly_kinase"/>
    <property type="match status" value="1"/>
</dbReference>
<dbReference type="EMBL" id="VKAC01000012">
    <property type="protein sequence ID" value="TXR52772.1"/>
    <property type="molecule type" value="Genomic_DNA"/>
</dbReference>
<accession>A0A5C8Z3V0</accession>
<dbReference type="GO" id="GO:0008887">
    <property type="term" value="F:glycerate kinase activity"/>
    <property type="evidence" value="ECO:0007669"/>
    <property type="project" value="UniProtKB-UniRule"/>
</dbReference>
<dbReference type="RefSeq" id="WP_147927894.1">
    <property type="nucleotide sequence ID" value="NZ_VKAC01000012.1"/>
</dbReference>
<dbReference type="Gene3D" id="3.90.1510.10">
    <property type="entry name" value="Glycerate kinase, domain 2"/>
    <property type="match status" value="1"/>
</dbReference>
<sequence>MRVLVAPDGFTGTLTAPEAARALADGWLSARPGDEVDLCPLSDGGPGFLDVLEAAAPASRRVLVETTGPLGEPVSAPVLLLEGATTTAAVESALACGTALLPPGPPAERDALAATTAGVGALLAAARAALPASGSGRVLVGLGGSATTDGGAGALAALAGGAGASRHLLARGGGALRGVRAGHLPWLPALRASWSGVDLVAATDVDVPLLGPHGAAHGFGPQKGASPADEHVLEEALAAWREAVEGADPTSRGLAEEPGAGAAGGLGYGLLVLGGRRQAGARAVAEAVDLAQRAAAADVLLTGEGCLDWQSLRGKVVAQVAEVGTAAGTPVVVVAGQVRLDAALVAAGGLALAQAVVEHPRELEASLAAPASALAARTAQVALTWPRRA</sequence>
<evidence type="ECO:0000313" key="5">
    <source>
        <dbReference type="EMBL" id="TXR52772.1"/>
    </source>
</evidence>
<dbReference type="InterPro" id="IPR018197">
    <property type="entry name" value="Glycerate_kinase_RE-like"/>
</dbReference>
<dbReference type="AlphaFoldDB" id="A0A5C8Z3V0"/>
<protein>
    <submittedName>
        <fullName evidence="5">Glycerate kinase</fullName>
    </submittedName>
</protein>
<dbReference type="PIRSF" id="PIRSF006078">
    <property type="entry name" value="GlxK"/>
    <property type="match status" value="1"/>
</dbReference>
<keyword evidence="6" id="KW-1185">Reference proteome</keyword>
<evidence type="ECO:0000256" key="4">
    <source>
        <dbReference type="PIRNR" id="PIRNR006078"/>
    </source>
</evidence>
<dbReference type="OrthoDB" id="9774290at2"/>
<evidence type="ECO:0000256" key="3">
    <source>
        <dbReference type="ARBA" id="ARBA00022777"/>
    </source>
</evidence>
<keyword evidence="3 4" id="KW-0418">Kinase</keyword>
<organism evidence="5 6">
    <name type="scientific">Quadrisphaera setariae</name>
    <dbReference type="NCBI Taxonomy" id="2593304"/>
    <lineage>
        <taxon>Bacteria</taxon>
        <taxon>Bacillati</taxon>
        <taxon>Actinomycetota</taxon>
        <taxon>Actinomycetes</taxon>
        <taxon>Kineosporiales</taxon>
        <taxon>Kineosporiaceae</taxon>
        <taxon>Quadrisphaera</taxon>
    </lineage>
</organism>
<evidence type="ECO:0000313" key="6">
    <source>
        <dbReference type="Proteomes" id="UP000321234"/>
    </source>
</evidence>
<dbReference type="InterPro" id="IPR036129">
    <property type="entry name" value="Glycerate_kinase_sf"/>
</dbReference>
<comment type="caution">
    <text evidence="5">The sequence shown here is derived from an EMBL/GenBank/DDBJ whole genome shotgun (WGS) entry which is preliminary data.</text>
</comment>
<dbReference type="InterPro" id="IPR018193">
    <property type="entry name" value="Glyc_kinase_flavodox-like_fold"/>
</dbReference>
<dbReference type="PANTHER" id="PTHR21599">
    <property type="entry name" value="GLYCERATE KINASE"/>
    <property type="match status" value="1"/>
</dbReference>
<dbReference type="Gene3D" id="3.40.50.10350">
    <property type="entry name" value="Glycerate kinase, domain 1"/>
    <property type="match status" value="1"/>
</dbReference>
<dbReference type="GO" id="GO:0031388">
    <property type="term" value="P:organic acid phosphorylation"/>
    <property type="evidence" value="ECO:0007669"/>
    <property type="project" value="UniProtKB-UniRule"/>
</dbReference>
<keyword evidence="2 4" id="KW-0808">Transferase</keyword>